<gene>
    <name evidence="1" type="ORF">BIY29_10170</name>
</gene>
<reference evidence="1 2" key="1">
    <citation type="submission" date="2016-09" db="EMBL/GenBank/DDBJ databases">
        <authorList>
            <person name="Doonan J."/>
            <person name="Pachebat J.A."/>
            <person name="Golyshin P.N."/>
            <person name="Denman S."/>
            <person name="Mcdonald J.E."/>
        </authorList>
    </citation>
    <scope>NUCLEOTIDE SEQUENCE [LARGE SCALE GENOMIC DNA]</scope>
    <source>
        <strain evidence="1 2">NCPPB 3934</strain>
    </source>
</reference>
<proteinExistence type="predicted"/>
<evidence type="ECO:0000313" key="1">
    <source>
        <dbReference type="EMBL" id="RLM23657.1"/>
    </source>
</evidence>
<accession>A0A421DNG3</accession>
<dbReference type="EMBL" id="MJLZ01000020">
    <property type="protein sequence ID" value="RLM23657.1"/>
    <property type="molecule type" value="Genomic_DNA"/>
</dbReference>
<protein>
    <recommendedName>
        <fullName evidence="3">Peptidase</fullName>
    </recommendedName>
</protein>
<sequence>MPQQSTATLPVFMPGTHTAMDGRTVTFTIEDCLDLASSYDPALAEAPFVIGHPKLTAPAYGWAGRFEVRDDLVYTEPKQVVPEFAEAFNKGFWKKRSLSIYLPDSPGNPKPGHYYPRHVGFLGAVPPAVKGLPDVQFSEAGGENAPLEFAIPWETELLTDMFRSLRDYLVEKEGAERADQILPQWRLKSIEEAAARASEPQISPLAYAEETNVSKENPNLNPAADLAAREASLVEREARIQAQELAQQKAAAEQRRADIVSFADGLAKDGRILPRQKNAVVEVLVNLSAEPISFADGNATVSKTPETLLREILGDKPTLLDFSEKTPPEGEGAVDFADAESIAAAAQAYQAEQQKLGRTISITAAVHHIKGNQK</sequence>
<dbReference type="Proteomes" id="UP000285648">
    <property type="component" value="Unassembled WGS sequence"/>
</dbReference>
<dbReference type="AlphaFoldDB" id="A0A421DNG3"/>
<name>A0A421DNG3_9GAMM</name>
<evidence type="ECO:0000313" key="2">
    <source>
        <dbReference type="Proteomes" id="UP000285648"/>
    </source>
</evidence>
<comment type="caution">
    <text evidence="1">The sequence shown here is derived from an EMBL/GenBank/DDBJ whole genome shotgun (WGS) entry which is preliminary data.</text>
</comment>
<evidence type="ECO:0008006" key="3">
    <source>
        <dbReference type="Google" id="ProtNLM"/>
    </source>
</evidence>
<dbReference type="RefSeq" id="WP_121575078.1">
    <property type="nucleotide sequence ID" value="NZ_MJLZ01000020.1"/>
</dbReference>
<dbReference type="OrthoDB" id="9816412at2"/>
<organism evidence="1 2">
    <name type="scientific">Brenneria alni</name>
    <dbReference type="NCBI Taxonomy" id="71656"/>
    <lineage>
        <taxon>Bacteria</taxon>
        <taxon>Pseudomonadati</taxon>
        <taxon>Pseudomonadota</taxon>
        <taxon>Gammaproteobacteria</taxon>
        <taxon>Enterobacterales</taxon>
        <taxon>Pectobacteriaceae</taxon>
        <taxon>Brenneria</taxon>
    </lineage>
</organism>
<keyword evidence="2" id="KW-1185">Reference proteome</keyword>